<accession>A0A917BPD7</accession>
<keyword evidence="2" id="KW-1185">Reference proteome</keyword>
<dbReference type="AlphaFoldDB" id="A0A917BPD7"/>
<evidence type="ECO:0000313" key="1">
    <source>
        <dbReference type="EMBL" id="GGF49113.1"/>
    </source>
</evidence>
<gene>
    <name evidence="1" type="ORF">GCM10011366_16250</name>
</gene>
<name>A0A917BPD7_9MICO</name>
<reference evidence="1" key="1">
    <citation type="journal article" date="2014" name="Int. J. Syst. Evol. Microbiol.">
        <title>Complete genome sequence of Corynebacterium casei LMG S-19264T (=DSM 44701T), isolated from a smear-ripened cheese.</title>
        <authorList>
            <consortium name="US DOE Joint Genome Institute (JGI-PGF)"/>
            <person name="Walter F."/>
            <person name="Albersmeier A."/>
            <person name="Kalinowski J."/>
            <person name="Ruckert C."/>
        </authorList>
    </citation>
    <scope>NUCLEOTIDE SEQUENCE</scope>
    <source>
        <strain evidence="1">CGMCC 1.12160</strain>
    </source>
</reference>
<dbReference type="EMBL" id="BMEM01000002">
    <property type="protein sequence ID" value="GGF49113.1"/>
    <property type="molecule type" value="Genomic_DNA"/>
</dbReference>
<reference evidence="1" key="2">
    <citation type="submission" date="2020-09" db="EMBL/GenBank/DDBJ databases">
        <authorList>
            <person name="Sun Q."/>
            <person name="Zhou Y."/>
        </authorList>
    </citation>
    <scope>NUCLEOTIDE SEQUENCE</scope>
    <source>
        <strain evidence="1">CGMCC 1.12160</strain>
    </source>
</reference>
<organism evidence="1 2">
    <name type="scientific">Ornithinimicrobium tianjinense</name>
    <dbReference type="NCBI Taxonomy" id="1195761"/>
    <lineage>
        <taxon>Bacteria</taxon>
        <taxon>Bacillati</taxon>
        <taxon>Actinomycetota</taxon>
        <taxon>Actinomycetes</taxon>
        <taxon>Micrococcales</taxon>
        <taxon>Ornithinimicrobiaceae</taxon>
        <taxon>Ornithinimicrobium</taxon>
    </lineage>
</organism>
<dbReference type="RefSeq" id="WP_188429703.1">
    <property type="nucleotide sequence ID" value="NZ_BAABKH010000001.1"/>
</dbReference>
<comment type="caution">
    <text evidence="1">The sequence shown here is derived from an EMBL/GenBank/DDBJ whole genome shotgun (WGS) entry which is preliminary data.</text>
</comment>
<dbReference type="Proteomes" id="UP000605670">
    <property type="component" value="Unassembled WGS sequence"/>
</dbReference>
<proteinExistence type="predicted"/>
<protein>
    <submittedName>
        <fullName evidence="1">Uncharacterized protein</fullName>
    </submittedName>
</protein>
<evidence type="ECO:0000313" key="2">
    <source>
        <dbReference type="Proteomes" id="UP000605670"/>
    </source>
</evidence>
<sequence>MKQLDDVWFDRDLPVLREVARRIDGGEPTPTVTSVAESLSMEVDVVQLAAKALERRGYVGTLGTAGRAVLRFKDLSGSAYLVTGLHPSGDDFRERLVSILEGLAERADNEDDASALRKTATQFGVLSRDALAGLAASMATAGILG</sequence>